<dbReference type="EMBL" id="JAHESC010000037">
    <property type="protein sequence ID" value="MBT1689186.1"/>
    <property type="molecule type" value="Genomic_DNA"/>
</dbReference>
<proteinExistence type="predicted"/>
<dbReference type="Proteomes" id="UP001319180">
    <property type="component" value="Unassembled WGS sequence"/>
</dbReference>
<keyword evidence="2" id="KW-1185">Reference proteome</keyword>
<comment type="caution">
    <text evidence="1">The sequence shown here is derived from an EMBL/GenBank/DDBJ whole genome shotgun (WGS) entry which is preliminary data.</text>
</comment>
<gene>
    <name evidence="1" type="ORF">KK078_21655</name>
</gene>
<evidence type="ECO:0000313" key="1">
    <source>
        <dbReference type="EMBL" id="MBT1689186.1"/>
    </source>
</evidence>
<accession>A0AAP2DDI6</accession>
<dbReference type="AlphaFoldDB" id="A0AAP2DDI6"/>
<reference evidence="1 2" key="1">
    <citation type="submission" date="2021-05" db="EMBL/GenBank/DDBJ databases">
        <title>A Polyphasic approach of four new species of the genus Ohtaekwangia: Ohtaekwangia histidinii sp. nov., Ohtaekwangia cretensis sp. nov., Ohtaekwangia indiensis sp. nov., Ohtaekwangia reichenbachii sp. nov. from diverse environment.</title>
        <authorList>
            <person name="Octaviana S."/>
        </authorList>
    </citation>
    <scope>NUCLEOTIDE SEQUENCE [LARGE SCALE GENOMIC DNA]</scope>
    <source>
        <strain evidence="1 2">PWU37</strain>
    </source>
</reference>
<sequence>MQKVKVKVEKTETGFSAYAEKYAAFTTAPTMAETISNMAEALTLYFEEAGKARAITVEDISYELEMTSIFEVFPEINVRALAARLGMNHTLLSQYASGKKKASVRQTEKILRGIRQFGRELTDLSLLA</sequence>
<name>A0AAP2DDI6_9BACT</name>
<organism evidence="1 2">
    <name type="scientific">Dawidia soli</name>
    <dbReference type="NCBI Taxonomy" id="2782352"/>
    <lineage>
        <taxon>Bacteria</taxon>
        <taxon>Pseudomonadati</taxon>
        <taxon>Bacteroidota</taxon>
        <taxon>Cytophagia</taxon>
        <taxon>Cytophagales</taxon>
        <taxon>Chryseotaleaceae</taxon>
        <taxon>Dawidia</taxon>
    </lineage>
</organism>
<dbReference type="RefSeq" id="WP_254092410.1">
    <property type="nucleotide sequence ID" value="NZ_JAHESC010000037.1"/>
</dbReference>
<dbReference type="Gene3D" id="3.30.160.250">
    <property type="match status" value="1"/>
</dbReference>
<protein>
    <submittedName>
        <fullName evidence="1">Uncharacterized protein</fullName>
    </submittedName>
</protein>
<evidence type="ECO:0000313" key="2">
    <source>
        <dbReference type="Proteomes" id="UP001319180"/>
    </source>
</evidence>